<dbReference type="Proteomes" id="UP000277498">
    <property type="component" value="Unassembled WGS sequence"/>
</dbReference>
<keyword evidence="4 8" id="KW-0812">Transmembrane</keyword>
<feature type="transmembrane region" description="Helical" evidence="8">
    <location>
        <begin position="18"/>
        <end position="39"/>
    </location>
</feature>
<keyword evidence="6 8" id="KW-0472">Membrane</keyword>
<dbReference type="GO" id="GO:0016020">
    <property type="term" value="C:membrane"/>
    <property type="evidence" value="ECO:0007669"/>
    <property type="project" value="UniProtKB-SubCell"/>
</dbReference>
<comment type="similarity">
    <text evidence="2">Belongs to the membrane fusion protein (MFP) (TC 8.A.1) family.</text>
</comment>
<dbReference type="GO" id="GO:0009306">
    <property type="term" value="P:protein secretion"/>
    <property type="evidence" value="ECO:0007669"/>
    <property type="project" value="InterPro"/>
</dbReference>
<dbReference type="InterPro" id="IPR050739">
    <property type="entry name" value="MFP"/>
</dbReference>
<dbReference type="InterPro" id="IPR058982">
    <property type="entry name" value="Beta-barrel_AprE"/>
</dbReference>
<evidence type="ECO:0000313" key="10">
    <source>
        <dbReference type="EMBL" id="VDC20294.1"/>
    </source>
</evidence>
<dbReference type="OrthoDB" id="9810980at2"/>
<dbReference type="PANTHER" id="PTHR30386">
    <property type="entry name" value="MEMBRANE FUSION SUBUNIT OF EMRAB-TOLC MULTIDRUG EFFLUX PUMP"/>
    <property type="match status" value="1"/>
</dbReference>
<gene>
    <name evidence="10" type="primary">prsE_1</name>
    <name evidence="10" type="ORF">XINFAN_00417</name>
</gene>
<dbReference type="PRINTS" id="PR01490">
    <property type="entry name" value="RTXTOXIND"/>
</dbReference>
<dbReference type="Pfam" id="PF26002">
    <property type="entry name" value="Beta-barrel_AprE"/>
    <property type="match status" value="1"/>
</dbReference>
<dbReference type="Gene3D" id="2.40.30.170">
    <property type="match status" value="1"/>
</dbReference>
<evidence type="ECO:0000256" key="3">
    <source>
        <dbReference type="ARBA" id="ARBA00022448"/>
    </source>
</evidence>
<feature type="domain" description="AprE-like beta-barrel" evidence="9">
    <location>
        <begin position="276"/>
        <end position="370"/>
    </location>
</feature>
<keyword evidence="7" id="KW-0175">Coiled coil</keyword>
<dbReference type="InterPro" id="IPR006144">
    <property type="entry name" value="Secretion_HlyD_CS"/>
</dbReference>
<keyword evidence="11" id="KW-1185">Reference proteome</keyword>
<organism evidence="10 11">
    <name type="scientific">Pseudogemmobacter humi</name>
    <dbReference type="NCBI Taxonomy" id="2483812"/>
    <lineage>
        <taxon>Bacteria</taxon>
        <taxon>Pseudomonadati</taxon>
        <taxon>Pseudomonadota</taxon>
        <taxon>Alphaproteobacteria</taxon>
        <taxon>Rhodobacterales</taxon>
        <taxon>Paracoccaceae</taxon>
        <taxon>Pseudogemmobacter</taxon>
    </lineage>
</organism>
<name>A0A3P5WZF5_9RHOB</name>
<keyword evidence="5 8" id="KW-1133">Transmembrane helix</keyword>
<accession>A0A3P5WZF5</accession>
<evidence type="ECO:0000256" key="1">
    <source>
        <dbReference type="ARBA" id="ARBA00004167"/>
    </source>
</evidence>
<evidence type="ECO:0000259" key="9">
    <source>
        <dbReference type="Pfam" id="PF26002"/>
    </source>
</evidence>
<reference evidence="10 11" key="1">
    <citation type="submission" date="2018-11" db="EMBL/GenBank/DDBJ databases">
        <authorList>
            <person name="Criscuolo A."/>
        </authorList>
    </citation>
    <scope>NUCLEOTIDE SEQUENCE [LARGE SCALE GENOMIC DNA]</scope>
    <source>
        <strain evidence="10">ACIP111625</strain>
    </source>
</reference>
<dbReference type="SUPFAM" id="SSF111369">
    <property type="entry name" value="HlyD-like secretion proteins"/>
    <property type="match status" value="1"/>
</dbReference>
<evidence type="ECO:0000256" key="5">
    <source>
        <dbReference type="ARBA" id="ARBA00022989"/>
    </source>
</evidence>
<dbReference type="EMBL" id="UXAW01000033">
    <property type="protein sequence ID" value="VDC20294.1"/>
    <property type="molecule type" value="Genomic_DNA"/>
</dbReference>
<evidence type="ECO:0000313" key="11">
    <source>
        <dbReference type="Proteomes" id="UP000277498"/>
    </source>
</evidence>
<dbReference type="AlphaFoldDB" id="A0A3P5WZF5"/>
<comment type="subcellular location">
    <subcellularLocation>
        <location evidence="1">Membrane</location>
        <topology evidence="1">Single-pass membrane protein</topology>
    </subcellularLocation>
</comment>
<evidence type="ECO:0000256" key="6">
    <source>
        <dbReference type="ARBA" id="ARBA00023136"/>
    </source>
</evidence>
<evidence type="ECO:0000256" key="4">
    <source>
        <dbReference type="ARBA" id="ARBA00022692"/>
    </source>
</evidence>
<dbReference type="RefSeq" id="WP_124084851.1">
    <property type="nucleotide sequence ID" value="NZ_UXAW01000033.1"/>
</dbReference>
<evidence type="ECO:0000256" key="7">
    <source>
        <dbReference type="SAM" id="Coils"/>
    </source>
</evidence>
<dbReference type="PANTHER" id="PTHR30386:SF26">
    <property type="entry name" value="TRANSPORT PROTEIN COMB"/>
    <property type="match status" value="1"/>
</dbReference>
<feature type="coiled-coil region" evidence="7">
    <location>
        <begin position="214"/>
        <end position="241"/>
    </location>
</feature>
<dbReference type="PROSITE" id="PS00543">
    <property type="entry name" value="HLYD_FAMILY"/>
    <property type="match status" value="1"/>
</dbReference>
<sequence>MTAVWSDEFGFRSRRPSAVIWAVGAAVAVFLIWASFAWLDEIVSGQGTVVSSSRPQIIQNLEGGILAELNVAEGNVVEPGQVLGRLQSTQYHAAVDDYSDQLAGLEIRRLRIEAEMRGESRFLVPENLAERVPDIVASEASLLKARAADFTARKEGAQAVLDQAARELDIMERMFKQEVAPAIEVTRARKAHRDAENKLSDTITQTELERAREYSDTLAEISSLEQKLKIAQDQLARTMLVAPMKGVVNKIGITTIGGVVRPGEEILQIIPLDEELYIDAKVKPRDIASVREGQTAVIKLSAYDYTIYGSLKGEVTFVSADTFIDERSRAADGDPHYIVTLKVDLSELSERQKNLEIRPGMQASVELETGAKTVLTYLLKPLYKSNEALRER</sequence>
<evidence type="ECO:0000256" key="8">
    <source>
        <dbReference type="SAM" id="Phobius"/>
    </source>
</evidence>
<evidence type="ECO:0000256" key="2">
    <source>
        <dbReference type="ARBA" id="ARBA00009477"/>
    </source>
</evidence>
<protein>
    <submittedName>
        <fullName evidence="10">Type I secretion system membrane fusion protein PrsE</fullName>
    </submittedName>
</protein>
<proteinExistence type="inferred from homology"/>
<keyword evidence="3" id="KW-0813">Transport</keyword>